<dbReference type="Pfam" id="PF00512">
    <property type="entry name" value="HisKA"/>
    <property type="match status" value="1"/>
</dbReference>
<dbReference type="InterPro" id="IPR004358">
    <property type="entry name" value="Sig_transdc_His_kin-like_C"/>
</dbReference>
<evidence type="ECO:0000256" key="9">
    <source>
        <dbReference type="ARBA" id="ARBA00022679"/>
    </source>
</evidence>
<keyword evidence="9" id="KW-0808">Transferase</keyword>
<dbReference type="SUPFAM" id="SSF47384">
    <property type="entry name" value="Homodimeric domain of signal transducing histidine kinase"/>
    <property type="match status" value="1"/>
</dbReference>
<dbReference type="Gene3D" id="1.10.287.130">
    <property type="match status" value="1"/>
</dbReference>
<evidence type="ECO:0000256" key="8">
    <source>
        <dbReference type="ARBA" id="ARBA00022592"/>
    </source>
</evidence>
<dbReference type="InterPro" id="IPR036890">
    <property type="entry name" value="HATPase_C_sf"/>
</dbReference>
<organism evidence="20 21">
    <name type="scientific">Massilia violaceinigra</name>
    <dbReference type="NCBI Taxonomy" id="2045208"/>
    <lineage>
        <taxon>Bacteria</taxon>
        <taxon>Pseudomonadati</taxon>
        <taxon>Pseudomonadota</taxon>
        <taxon>Betaproteobacteria</taxon>
        <taxon>Burkholderiales</taxon>
        <taxon>Oxalobacteraceae</taxon>
        <taxon>Telluria group</taxon>
        <taxon>Massilia</taxon>
    </lineage>
</organism>
<dbReference type="SMART" id="SM00091">
    <property type="entry name" value="PAS"/>
    <property type="match status" value="1"/>
</dbReference>
<dbReference type="InterPro" id="IPR021766">
    <property type="entry name" value="PhoR_N"/>
</dbReference>
<evidence type="ECO:0000256" key="18">
    <source>
        <dbReference type="SAM" id="Phobius"/>
    </source>
</evidence>
<evidence type="ECO:0000256" key="12">
    <source>
        <dbReference type="ARBA" id="ARBA00022777"/>
    </source>
</evidence>
<evidence type="ECO:0000256" key="11">
    <source>
        <dbReference type="ARBA" id="ARBA00022741"/>
    </source>
</evidence>
<evidence type="ECO:0000259" key="19">
    <source>
        <dbReference type="PROSITE" id="PS50109"/>
    </source>
</evidence>
<comment type="catalytic activity">
    <reaction evidence="1">
        <text>ATP + protein L-histidine = ADP + protein N-phospho-L-histidine.</text>
        <dbReference type="EC" id="2.7.13.3"/>
    </reaction>
</comment>
<accession>A0ABY4A0T8</accession>
<proteinExistence type="predicted"/>
<dbReference type="InterPro" id="IPR003594">
    <property type="entry name" value="HATPase_dom"/>
</dbReference>
<evidence type="ECO:0000256" key="3">
    <source>
        <dbReference type="ARBA" id="ARBA00012438"/>
    </source>
</evidence>
<feature type="transmembrane region" description="Helical" evidence="18">
    <location>
        <begin position="31"/>
        <end position="53"/>
    </location>
</feature>
<dbReference type="Pfam" id="PF11808">
    <property type="entry name" value="PhoR"/>
    <property type="match status" value="1"/>
</dbReference>
<keyword evidence="13" id="KW-0067">ATP-binding</keyword>
<evidence type="ECO:0000256" key="14">
    <source>
        <dbReference type="ARBA" id="ARBA00022989"/>
    </source>
</evidence>
<evidence type="ECO:0000256" key="5">
    <source>
        <dbReference type="ARBA" id="ARBA00022448"/>
    </source>
</evidence>
<feature type="domain" description="Histidine kinase" evidence="19">
    <location>
        <begin position="212"/>
        <end position="426"/>
    </location>
</feature>
<evidence type="ECO:0000256" key="15">
    <source>
        <dbReference type="ARBA" id="ARBA00023012"/>
    </source>
</evidence>
<evidence type="ECO:0000256" key="10">
    <source>
        <dbReference type="ARBA" id="ARBA00022692"/>
    </source>
</evidence>
<keyword evidence="16 18" id="KW-0472">Membrane</keyword>
<gene>
    <name evidence="20" type="primary">phoR</name>
    <name evidence="20" type="ORF">INH39_23335</name>
</gene>
<keyword evidence="14 18" id="KW-1133">Transmembrane helix</keyword>
<dbReference type="InterPro" id="IPR035965">
    <property type="entry name" value="PAS-like_dom_sf"/>
</dbReference>
<dbReference type="SMART" id="SM00388">
    <property type="entry name" value="HisKA"/>
    <property type="match status" value="1"/>
</dbReference>
<dbReference type="InterPro" id="IPR050351">
    <property type="entry name" value="BphY/WalK/GraS-like"/>
</dbReference>
<evidence type="ECO:0000256" key="1">
    <source>
        <dbReference type="ARBA" id="ARBA00000085"/>
    </source>
</evidence>
<evidence type="ECO:0000313" key="20">
    <source>
        <dbReference type="EMBL" id="UOD28367.1"/>
    </source>
</evidence>
<dbReference type="Gene3D" id="3.30.450.20">
    <property type="entry name" value="PAS domain"/>
    <property type="match status" value="1"/>
</dbReference>
<dbReference type="PANTHER" id="PTHR45453">
    <property type="entry name" value="PHOSPHATE REGULON SENSOR PROTEIN PHOR"/>
    <property type="match status" value="1"/>
</dbReference>
<keyword evidence="5" id="KW-0813">Transport</keyword>
<reference evidence="20 21" key="1">
    <citation type="submission" date="2020-10" db="EMBL/GenBank/DDBJ databases">
        <title>Genome analysis of Massilia species.</title>
        <authorList>
            <person name="Jung D.-H."/>
        </authorList>
    </citation>
    <scope>NUCLEOTIDE SEQUENCE [LARGE SCALE GENOMIC DNA]</scope>
    <source>
        <strain evidence="21">sipir</strain>
    </source>
</reference>
<keyword evidence="6" id="KW-1003">Cell membrane</keyword>
<comment type="subcellular location">
    <subcellularLocation>
        <location evidence="2">Cell membrane</location>
    </subcellularLocation>
</comment>
<dbReference type="InterPro" id="IPR003661">
    <property type="entry name" value="HisK_dim/P_dom"/>
</dbReference>
<dbReference type="EMBL" id="CP063361">
    <property type="protein sequence ID" value="UOD28367.1"/>
    <property type="molecule type" value="Genomic_DNA"/>
</dbReference>
<dbReference type="InterPro" id="IPR014310">
    <property type="entry name" value="Sig_transdc_His_kinase_PhoR"/>
</dbReference>
<dbReference type="SUPFAM" id="SSF55785">
    <property type="entry name" value="PYP-like sensor domain (PAS domain)"/>
    <property type="match status" value="1"/>
</dbReference>
<evidence type="ECO:0000256" key="2">
    <source>
        <dbReference type="ARBA" id="ARBA00004236"/>
    </source>
</evidence>
<evidence type="ECO:0000256" key="13">
    <source>
        <dbReference type="ARBA" id="ARBA00022840"/>
    </source>
</evidence>
<dbReference type="Proteomes" id="UP000831532">
    <property type="component" value="Chromosome"/>
</dbReference>
<name>A0ABY4A0T8_9BURK</name>
<dbReference type="PROSITE" id="PS50109">
    <property type="entry name" value="HIS_KIN"/>
    <property type="match status" value="1"/>
</dbReference>
<dbReference type="InterPro" id="IPR000014">
    <property type="entry name" value="PAS"/>
</dbReference>
<evidence type="ECO:0000256" key="4">
    <source>
        <dbReference type="ARBA" id="ARBA00019665"/>
    </source>
</evidence>
<dbReference type="InterPro" id="IPR036097">
    <property type="entry name" value="HisK_dim/P_sf"/>
</dbReference>
<dbReference type="PANTHER" id="PTHR45453:SF1">
    <property type="entry name" value="PHOSPHATE REGULON SENSOR PROTEIN PHOR"/>
    <property type="match status" value="1"/>
</dbReference>
<evidence type="ECO:0000313" key="21">
    <source>
        <dbReference type="Proteomes" id="UP000831532"/>
    </source>
</evidence>
<dbReference type="PRINTS" id="PR00344">
    <property type="entry name" value="BCTRLSENSOR"/>
</dbReference>
<evidence type="ECO:0000256" key="17">
    <source>
        <dbReference type="ARBA" id="ARBA00025207"/>
    </source>
</evidence>
<keyword evidence="21" id="KW-1185">Reference proteome</keyword>
<dbReference type="Pfam" id="PF13188">
    <property type="entry name" value="PAS_8"/>
    <property type="match status" value="1"/>
</dbReference>
<dbReference type="InterPro" id="IPR005467">
    <property type="entry name" value="His_kinase_dom"/>
</dbReference>
<comment type="function">
    <text evidence="17">Member of the two-component regulatory system PhoR/PhoB involved in the phosphate regulon genes expression. PhoR may function as a membrane-associated protein kinase that phosphorylates PhoB in response to environmental signals.</text>
</comment>
<keyword evidence="8" id="KW-0592">Phosphate transport</keyword>
<protein>
    <recommendedName>
        <fullName evidence="4">Phosphate regulon sensor protein PhoR</fullName>
        <ecNumber evidence="3">2.7.13.3</ecNumber>
    </recommendedName>
</protein>
<sequence>MNPKLLFWIPALLRMSFILLGAGVFWWLFGLVYGLAVAFLSVFVLLFIQLSYLHQLGNWLDDPHSGKLPDGWGSWTNIFSRLYRLRRDDERNQAELTEWLARFRQAMHLLPDGVAIMDDVLFLEWCNPAAERHLGLTLERDKGMRVTNLIRHPDFIDYIILGRYENPLTLSFRDRKLICQIIPFENRRQILVTHDATETQRIEEMRRDFIANASHELRTPLTVIVGFLEIASSEMNLDPDTRMSHLKLMTEQGHRMQRLIEDMLTLSRLESMDYPLRSESVDIAALMEQVVQEARALSGGKHQITSSVNGPNIMGNAEELRSAFGNLASNAVRYTPPGGTVHLAWQMGPDGPQFVATDTGIGIDQKHIARLTERFYRVDKSRSRETQGTGLGLAIVKHVLLRHGGSLTIKSEAGKGSSFIASLPGA</sequence>
<keyword evidence="15" id="KW-0902">Two-component regulatory system</keyword>
<dbReference type="EC" id="2.7.13.3" evidence="3"/>
<dbReference type="Gene3D" id="3.30.565.10">
    <property type="entry name" value="Histidine kinase-like ATPase, C-terminal domain"/>
    <property type="match status" value="1"/>
</dbReference>
<keyword evidence="7" id="KW-0597">Phosphoprotein</keyword>
<dbReference type="RefSeq" id="WP_243489529.1">
    <property type="nucleotide sequence ID" value="NZ_CP063361.1"/>
</dbReference>
<evidence type="ECO:0000256" key="6">
    <source>
        <dbReference type="ARBA" id="ARBA00022475"/>
    </source>
</evidence>
<keyword evidence="11" id="KW-0547">Nucleotide-binding</keyword>
<dbReference type="GO" id="GO:0016301">
    <property type="term" value="F:kinase activity"/>
    <property type="evidence" value="ECO:0007669"/>
    <property type="project" value="UniProtKB-KW"/>
</dbReference>
<evidence type="ECO:0000256" key="7">
    <source>
        <dbReference type="ARBA" id="ARBA00022553"/>
    </source>
</evidence>
<dbReference type="CDD" id="cd00082">
    <property type="entry name" value="HisKA"/>
    <property type="match status" value="1"/>
</dbReference>
<evidence type="ECO:0000256" key="16">
    <source>
        <dbReference type="ARBA" id="ARBA00023136"/>
    </source>
</evidence>
<keyword evidence="12 20" id="KW-0418">Kinase</keyword>
<keyword evidence="10 18" id="KW-0812">Transmembrane</keyword>
<dbReference type="Pfam" id="PF02518">
    <property type="entry name" value="HATPase_c"/>
    <property type="match status" value="1"/>
</dbReference>
<dbReference type="SUPFAM" id="SSF55874">
    <property type="entry name" value="ATPase domain of HSP90 chaperone/DNA topoisomerase II/histidine kinase"/>
    <property type="match status" value="1"/>
</dbReference>
<dbReference type="SMART" id="SM00387">
    <property type="entry name" value="HATPase_c"/>
    <property type="match status" value="1"/>
</dbReference>
<dbReference type="NCBIfam" id="TIGR02966">
    <property type="entry name" value="phoR_proteo"/>
    <property type="match status" value="1"/>
</dbReference>